<organism evidence="2 3">
    <name type="scientific">Sulfurirhabdus autotrophica</name>
    <dbReference type="NCBI Taxonomy" id="1706046"/>
    <lineage>
        <taxon>Bacteria</taxon>
        <taxon>Pseudomonadati</taxon>
        <taxon>Pseudomonadota</taxon>
        <taxon>Betaproteobacteria</taxon>
        <taxon>Nitrosomonadales</taxon>
        <taxon>Sulfuricellaceae</taxon>
        <taxon>Sulfurirhabdus</taxon>
    </lineage>
</organism>
<keyword evidence="1" id="KW-1133">Transmembrane helix</keyword>
<accession>A0A4R3XYF7</accession>
<keyword evidence="1" id="KW-0472">Membrane</keyword>
<dbReference type="EMBL" id="SMCO01000019">
    <property type="protein sequence ID" value="TCV82703.1"/>
    <property type="molecule type" value="Genomic_DNA"/>
</dbReference>
<protein>
    <submittedName>
        <fullName evidence="2">Uncharacterized protein</fullName>
    </submittedName>
</protein>
<name>A0A4R3XYF7_9PROT</name>
<evidence type="ECO:0000313" key="3">
    <source>
        <dbReference type="Proteomes" id="UP000295367"/>
    </source>
</evidence>
<sequence>MRDSNNMIDKIISYNEILQYAGKVDTNKQVKVLLSKYQAFLFRKKTKMMQHVTRKSLIGNMFDIIVFIATTLAIFTTCPKVAFLSDFHGADKGWPERIVFQDHNKKVLVIFNPPDLRT</sequence>
<dbReference type="AlphaFoldDB" id="A0A4R3XYF7"/>
<comment type="caution">
    <text evidence="2">The sequence shown here is derived from an EMBL/GenBank/DDBJ whole genome shotgun (WGS) entry which is preliminary data.</text>
</comment>
<reference evidence="2 3" key="1">
    <citation type="submission" date="2019-03" db="EMBL/GenBank/DDBJ databases">
        <title>Genomic Encyclopedia of Type Strains, Phase IV (KMG-IV): sequencing the most valuable type-strain genomes for metagenomic binning, comparative biology and taxonomic classification.</title>
        <authorList>
            <person name="Goeker M."/>
        </authorList>
    </citation>
    <scope>NUCLEOTIDE SEQUENCE [LARGE SCALE GENOMIC DNA]</scope>
    <source>
        <strain evidence="2 3">DSM 100309</strain>
    </source>
</reference>
<gene>
    <name evidence="2" type="ORF">EDC63_11920</name>
</gene>
<keyword evidence="1" id="KW-0812">Transmembrane</keyword>
<proteinExistence type="predicted"/>
<feature type="transmembrane region" description="Helical" evidence="1">
    <location>
        <begin position="57"/>
        <end position="75"/>
    </location>
</feature>
<dbReference type="Proteomes" id="UP000295367">
    <property type="component" value="Unassembled WGS sequence"/>
</dbReference>
<evidence type="ECO:0000313" key="2">
    <source>
        <dbReference type="EMBL" id="TCV82703.1"/>
    </source>
</evidence>
<evidence type="ECO:0000256" key="1">
    <source>
        <dbReference type="SAM" id="Phobius"/>
    </source>
</evidence>
<keyword evidence="3" id="KW-1185">Reference proteome</keyword>